<comment type="subunit">
    <text evidence="5 6">The basal body constitutes a major portion of the flagellar organelle and consists of four rings (L,P,S, and M) mounted on a central rod. The rod consists of about 26 subunits of FlgG in the distal portion, and FlgB, FlgC and FlgF are thought to build up the proximal portion of the rod with about 6 subunits each.</text>
</comment>
<keyword evidence="10" id="KW-1185">Reference proteome</keyword>
<keyword evidence="9" id="KW-0969">Cilium</keyword>
<dbReference type="Pfam" id="PF00460">
    <property type="entry name" value="Flg_bb_rod"/>
    <property type="match status" value="1"/>
</dbReference>
<organism evidence="9 10">
    <name type="scientific">Breoghania corrubedonensis</name>
    <dbReference type="NCBI Taxonomy" id="665038"/>
    <lineage>
        <taxon>Bacteria</taxon>
        <taxon>Pseudomonadati</taxon>
        <taxon>Pseudomonadota</taxon>
        <taxon>Alphaproteobacteria</taxon>
        <taxon>Hyphomicrobiales</taxon>
        <taxon>Stappiaceae</taxon>
        <taxon>Breoghania</taxon>
    </lineage>
</organism>
<evidence type="ECO:0000259" key="8">
    <source>
        <dbReference type="Pfam" id="PF06429"/>
    </source>
</evidence>
<dbReference type="PANTHER" id="PTHR30435">
    <property type="entry name" value="FLAGELLAR PROTEIN"/>
    <property type="match status" value="1"/>
</dbReference>
<dbReference type="Proteomes" id="UP000244081">
    <property type="component" value="Unassembled WGS sequence"/>
</dbReference>
<gene>
    <name evidence="9" type="ORF">C8N35_105149</name>
</gene>
<comment type="caution">
    <text evidence="9">The sequence shown here is derived from an EMBL/GenBank/DDBJ whole genome shotgun (WGS) entry which is preliminary data.</text>
</comment>
<dbReference type="InterPro" id="IPR001444">
    <property type="entry name" value="Flag_bb_rod_N"/>
</dbReference>
<dbReference type="OrthoDB" id="9813951at2"/>
<protein>
    <recommendedName>
        <fullName evidence="3 6">Flagellar basal-body rod protein FlgC</fullName>
    </recommendedName>
</protein>
<evidence type="ECO:0000259" key="7">
    <source>
        <dbReference type="Pfam" id="PF00460"/>
    </source>
</evidence>
<dbReference type="GO" id="GO:0071978">
    <property type="term" value="P:bacterial-type flagellum-dependent swarming motility"/>
    <property type="evidence" value="ECO:0007669"/>
    <property type="project" value="TreeGrafter"/>
</dbReference>
<dbReference type="PANTHER" id="PTHR30435:SF2">
    <property type="entry name" value="FLAGELLAR BASAL-BODY ROD PROTEIN FLGC"/>
    <property type="match status" value="1"/>
</dbReference>
<proteinExistence type="inferred from homology"/>
<comment type="subcellular location">
    <subcellularLocation>
        <location evidence="1 6">Bacterial flagellum basal body</location>
    </subcellularLocation>
</comment>
<dbReference type="InterPro" id="IPR006299">
    <property type="entry name" value="FlgC"/>
</dbReference>
<dbReference type="GO" id="GO:0030694">
    <property type="term" value="C:bacterial-type flagellum basal body, rod"/>
    <property type="evidence" value="ECO:0007669"/>
    <property type="project" value="UniProtKB-UniRule"/>
</dbReference>
<sequence>MADPLSASMTIAASGLHAQSQRMRVVSENIANADSTGKTAGSDPYRRKTVTFENEFNRVENADLVRVKDVGKDDSPFRVEYEPGNPAADVDGYVKKPNVNILIEMADMRETSRSYEANLKMVTQTRSMLMRTIDLLRNS</sequence>
<evidence type="ECO:0000313" key="10">
    <source>
        <dbReference type="Proteomes" id="UP000244081"/>
    </source>
</evidence>
<dbReference type="NCBIfam" id="TIGR01395">
    <property type="entry name" value="FlgC"/>
    <property type="match status" value="1"/>
</dbReference>
<comment type="similarity">
    <text evidence="2">Belongs to the flagella basal body rod proteins family.</text>
</comment>
<evidence type="ECO:0000313" key="9">
    <source>
        <dbReference type="EMBL" id="PTW60146.1"/>
    </source>
</evidence>
<dbReference type="RefSeq" id="WP_107990430.1">
    <property type="nucleotide sequence ID" value="NZ_QAYG01000005.1"/>
</dbReference>
<dbReference type="InterPro" id="IPR019776">
    <property type="entry name" value="Flagellar_basal_body_rod_CS"/>
</dbReference>
<feature type="domain" description="Flagellar basal-body/hook protein C-terminal" evidence="8">
    <location>
        <begin position="91"/>
        <end position="135"/>
    </location>
</feature>
<evidence type="ECO:0000256" key="4">
    <source>
        <dbReference type="ARBA" id="ARBA00023143"/>
    </source>
</evidence>
<evidence type="ECO:0000256" key="3">
    <source>
        <dbReference type="ARBA" id="ARBA00017941"/>
    </source>
</evidence>
<name>A0A2T5V8R4_9HYPH</name>
<accession>A0A2T5V8R4</accession>
<evidence type="ECO:0000256" key="6">
    <source>
        <dbReference type="RuleBase" id="RU362062"/>
    </source>
</evidence>
<dbReference type="PROSITE" id="PS00588">
    <property type="entry name" value="FLAGELLA_BB_ROD"/>
    <property type="match status" value="1"/>
</dbReference>
<feature type="domain" description="Flagellar basal body rod protein N-terminal" evidence="7">
    <location>
        <begin position="10"/>
        <end position="37"/>
    </location>
</feature>
<reference evidence="9 10" key="1">
    <citation type="submission" date="2018-04" db="EMBL/GenBank/DDBJ databases">
        <title>Genomic Encyclopedia of Archaeal and Bacterial Type Strains, Phase II (KMG-II): from individual species to whole genera.</title>
        <authorList>
            <person name="Goeker M."/>
        </authorList>
    </citation>
    <scope>NUCLEOTIDE SEQUENCE [LARGE SCALE GENOMIC DNA]</scope>
    <source>
        <strain evidence="9 10">DSM 23382</strain>
    </source>
</reference>
<evidence type="ECO:0000256" key="5">
    <source>
        <dbReference type="ARBA" id="ARBA00025933"/>
    </source>
</evidence>
<evidence type="ECO:0000256" key="1">
    <source>
        <dbReference type="ARBA" id="ARBA00004117"/>
    </source>
</evidence>
<keyword evidence="9" id="KW-0282">Flagellum</keyword>
<dbReference type="EMBL" id="QAYG01000005">
    <property type="protein sequence ID" value="PTW60146.1"/>
    <property type="molecule type" value="Genomic_DNA"/>
</dbReference>
<dbReference type="InterPro" id="IPR010930">
    <property type="entry name" value="Flg_bb/hook_C_dom"/>
</dbReference>
<dbReference type="Pfam" id="PF06429">
    <property type="entry name" value="Flg_bbr_C"/>
    <property type="match status" value="1"/>
</dbReference>
<keyword evidence="9" id="KW-0966">Cell projection</keyword>
<dbReference type="AlphaFoldDB" id="A0A2T5V8R4"/>
<keyword evidence="4 6" id="KW-0975">Bacterial flagellum</keyword>
<evidence type="ECO:0000256" key="2">
    <source>
        <dbReference type="ARBA" id="ARBA00009677"/>
    </source>
</evidence>